<dbReference type="SUPFAM" id="SSF47928">
    <property type="entry name" value="N-terminal domain of the delta subunit of the F1F0-ATP synthase"/>
    <property type="match status" value="1"/>
</dbReference>
<sequence length="228" mass="24599">MLASSSCRCVSARSRAASRGASSRFASNGSRVTMKAAKSPVASGYANALMEIAQANNAVEAVHNDVDNMSALLRESKDTLKFLANPVLVASKKKDVLAKIAKEAEFNAFTLNFLSLLVDKKRINAVESILEEFETLYCEVTETQVATVTSAVQLENEQQFLIAKKLQELTGAKNIKLKPEIDEDLIAGFVVRYGKDGSGMIDMSVKGRLEKLAAQMMAAPKSVTSVAM</sequence>
<evidence type="ECO:0000256" key="1">
    <source>
        <dbReference type="ARBA" id="ARBA00004370"/>
    </source>
</evidence>
<dbReference type="InterPro" id="IPR026015">
    <property type="entry name" value="ATP_synth_OSCP/delta_N_sf"/>
</dbReference>
<dbReference type="Proteomes" id="UP000660262">
    <property type="component" value="Unassembled WGS sequence"/>
</dbReference>
<dbReference type="Gene3D" id="1.10.520.20">
    <property type="entry name" value="N-terminal domain of the delta subunit of the F1F0-ATP synthase"/>
    <property type="match status" value="1"/>
</dbReference>
<dbReference type="HAMAP" id="MF_01416">
    <property type="entry name" value="ATP_synth_delta_bact"/>
    <property type="match status" value="1"/>
</dbReference>
<gene>
    <name evidence="8" type="ORF">PPROV_000211600</name>
</gene>
<comment type="similarity">
    <text evidence="2">Belongs to the ATPase delta chain family.</text>
</comment>
<evidence type="ECO:0000313" key="9">
    <source>
        <dbReference type="Proteomes" id="UP000660262"/>
    </source>
</evidence>
<keyword evidence="9" id="KW-1185">Reference proteome</keyword>
<dbReference type="GO" id="GO:0016020">
    <property type="term" value="C:membrane"/>
    <property type="evidence" value="ECO:0007669"/>
    <property type="project" value="UniProtKB-SubCell"/>
</dbReference>
<proteinExistence type="inferred from homology"/>
<dbReference type="GO" id="GO:0046933">
    <property type="term" value="F:proton-transporting ATP synthase activity, rotational mechanism"/>
    <property type="evidence" value="ECO:0007669"/>
    <property type="project" value="InterPro"/>
</dbReference>
<evidence type="ECO:0000256" key="5">
    <source>
        <dbReference type="ARBA" id="ARBA00023065"/>
    </source>
</evidence>
<dbReference type="EMBL" id="BNJQ01000005">
    <property type="protein sequence ID" value="GHP03361.1"/>
    <property type="molecule type" value="Genomic_DNA"/>
</dbReference>
<dbReference type="Pfam" id="PF00213">
    <property type="entry name" value="OSCP"/>
    <property type="match status" value="1"/>
</dbReference>
<evidence type="ECO:0000313" key="8">
    <source>
        <dbReference type="EMBL" id="GHP03361.1"/>
    </source>
</evidence>
<dbReference type="PROSITE" id="PS00389">
    <property type="entry name" value="ATPASE_DELTA"/>
    <property type="match status" value="1"/>
</dbReference>
<comment type="subcellular location">
    <subcellularLocation>
        <location evidence="1">Membrane</location>
    </subcellularLocation>
</comment>
<dbReference type="InterPro" id="IPR020781">
    <property type="entry name" value="ATPase_OSCP/d_CS"/>
</dbReference>
<evidence type="ECO:0000256" key="6">
    <source>
        <dbReference type="ARBA" id="ARBA00023136"/>
    </source>
</evidence>
<dbReference type="InterPro" id="IPR000711">
    <property type="entry name" value="ATPase_OSCP/dsu"/>
</dbReference>
<evidence type="ECO:0000256" key="3">
    <source>
        <dbReference type="ARBA" id="ARBA00022448"/>
    </source>
</evidence>
<organism evidence="8 9">
    <name type="scientific">Pycnococcus provasolii</name>
    <dbReference type="NCBI Taxonomy" id="41880"/>
    <lineage>
        <taxon>Eukaryota</taxon>
        <taxon>Viridiplantae</taxon>
        <taxon>Chlorophyta</taxon>
        <taxon>Pseudoscourfieldiophyceae</taxon>
        <taxon>Pseudoscourfieldiales</taxon>
        <taxon>Pycnococcaceae</taxon>
        <taxon>Pycnococcus</taxon>
    </lineage>
</organism>
<keyword evidence="7" id="KW-0066">ATP synthesis</keyword>
<dbReference type="OrthoDB" id="1262810at2759"/>
<dbReference type="AlphaFoldDB" id="A0A830HCQ2"/>
<keyword evidence="6" id="KW-0472">Membrane</keyword>
<dbReference type="NCBIfam" id="TIGR01145">
    <property type="entry name" value="ATP_synt_delta"/>
    <property type="match status" value="1"/>
</dbReference>
<comment type="caution">
    <text evidence="8">The sequence shown here is derived from an EMBL/GenBank/DDBJ whole genome shotgun (WGS) entry which is preliminary data.</text>
</comment>
<keyword evidence="4" id="KW-0375">Hydrogen ion transport</keyword>
<accession>A0A830HCQ2</accession>
<name>A0A830HCQ2_9CHLO</name>
<dbReference type="PRINTS" id="PR00125">
    <property type="entry name" value="ATPASEDELTA"/>
</dbReference>
<evidence type="ECO:0000256" key="2">
    <source>
        <dbReference type="ARBA" id="ARBA00007046"/>
    </source>
</evidence>
<reference evidence="8" key="1">
    <citation type="submission" date="2020-10" db="EMBL/GenBank/DDBJ databases">
        <title>Unveiling of a novel bifunctional photoreceptor, Dualchrome1, isolated from a cosmopolitan green alga.</title>
        <authorList>
            <person name="Suzuki S."/>
            <person name="Kawachi M."/>
        </authorList>
    </citation>
    <scope>NUCLEOTIDE SEQUENCE</scope>
    <source>
        <strain evidence="8">NIES 2893</strain>
    </source>
</reference>
<keyword evidence="5" id="KW-0406">Ion transport</keyword>
<protein>
    <submittedName>
        <fullName evidence="8">Uncharacterized protein</fullName>
    </submittedName>
</protein>
<evidence type="ECO:0000256" key="4">
    <source>
        <dbReference type="ARBA" id="ARBA00022781"/>
    </source>
</evidence>
<dbReference type="PANTHER" id="PTHR11910">
    <property type="entry name" value="ATP SYNTHASE DELTA CHAIN"/>
    <property type="match status" value="1"/>
</dbReference>
<evidence type="ECO:0000256" key="7">
    <source>
        <dbReference type="ARBA" id="ARBA00023310"/>
    </source>
</evidence>
<keyword evidence="3" id="KW-0813">Transport</keyword>